<dbReference type="EMBL" id="CAJGYO010000008">
    <property type="protein sequence ID" value="CAD6249852.1"/>
    <property type="molecule type" value="Genomic_DNA"/>
</dbReference>
<dbReference type="AlphaFoldDB" id="A0A811Q1J9"/>
<dbReference type="InterPro" id="IPR046960">
    <property type="entry name" value="PPR_At4g14850-like_plant"/>
</dbReference>
<dbReference type="FunFam" id="1.25.40.10:FF:001766">
    <property type="entry name" value="Pentatricopeptide repeat-containing protein"/>
    <property type="match status" value="1"/>
</dbReference>
<feature type="repeat" description="PPR" evidence="3">
    <location>
        <begin position="854"/>
        <end position="888"/>
    </location>
</feature>
<proteinExistence type="predicted"/>
<dbReference type="InterPro" id="IPR002885">
    <property type="entry name" value="PPR_rpt"/>
</dbReference>
<dbReference type="Pfam" id="PF11955">
    <property type="entry name" value="PORR"/>
    <property type="match status" value="1"/>
</dbReference>
<dbReference type="GO" id="GO:0003723">
    <property type="term" value="F:RNA binding"/>
    <property type="evidence" value="ECO:0007669"/>
    <property type="project" value="InterPro"/>
</dbReference>
<protein>
    <submittedName>
        <fullName evidence="7">Uncharacterized protein</fullName>
    </submittedName>
</protein>
<feature type="domain" description="DYW" evidence="6">
    <location>
        <begin position="1170"/>
        <end position="1262"/>
    </location>
</feature>
<feature type="repeat" description="PPR" evidence="3">
    <location>
        <begin position="990"/>
        <end position="1024"/>
    </location>
</feature>
<evidence type="ECO:0000256" key="4">
    <source>
        <dbReference type="SAM" id="MobiDB-lite"/>
    </source>
</evidence>
<evidence type="ECO:0000313" key="7">
    <source>
        <dbReference type="EMBL" id="CAD6249852.1"/>
    </source>
</evidence>
<gene>
    <name evidence="7" type="ORF">NCGR_LOCUS33654</name>
</gene>
<dbReference type="NCBIfam" id="TIGR00756">
    <property type="entry name" value="PPR"/>
    <property type="match status" value="2"/>
</dbReference>
<dbReference type="Proteomes" id="UP000604825">
    <property type="component" value="Unassembled WGS sequence"/>
</dbReference>
<comment type="caution">
    <text evidence="7">The sequence shown here is derived from an EMBL/GenBank/DDBJ whole genome shotgun (WGS) entry which is preliminary data.</text>
</comment>
<evidence type="ECO:0000313" key="8">
    <source>
        <dbReference type="Proteomes" id="UP000604825"/>
    </source>
</evidence>
<name>A0A811Q1J9_9POAL</name>
<keyword evidence="2" id="KW-0809">Transit peptide</keyword>
<dbReference type="PANTHER" id="PTHR47926">
    <property type="entry name" value="PENTATRICOPEPTIDE REPEAT-CONTAINING PROTEIN"/>
    <property type="match status" value="1"/>
</dbReference>
<dbReference type="Pfam" id="PF01535">
    <property type="entry name" value="PPR"/>
    <property type="match status" value="6"/>
</dbReference>
<evidence type="ECO:0000259" key="5">
    <source>
        <dbReference type="Pfam" id="PF11955"/>
    </source>
</evidence>
<evidence type="ECO:0000256" key="1">
    <source>
        <dbReference type="ARBA" id="ARBA00022737"/>
    </source>
</evidence>
<dbReference type="InterPro" id="IPR032867">
    <property type="entry name" value="DYW_dom"/>
</dbReference>
<dbReference type="InterPro" id="IPR011990">
    <property type="entry name" value="TPR-like_helical_dom_sf"/>
</dbReference>
<keyword evidence="8" id="KW-1185">Reference proteome</keyword>
<dbReference type="InterPro" id="IPR021099">
    <property type="entry name" value="PORR_domain"/>
</dbReference>
<dbReference type="Pfam" id="PF14432">
    <property type="entry name" value="DYW_deaminase"/>
    <property type="match status" value="1"/>
</dbReference>
<dbReference type="PANTHER" id="PTHR47926:SF400">
    <property type="entry name" value="PENTACOTRIPEPTIDE-REPEAT REGION OF PRORP DOMAIN-CONTAINING PROTEIN"/>
    <property type="match status" value="1"/>
</dbReference>
<dbReference type="Gene3D" id="1.25.40.10">
    <property type="entry name" value="Tetratricopeptide repeat domain"/>
    <property type="match status" value="2"/>
</dbReference>
<dbReference type="GO" id="GO:0008270">
    <property type="term" value="F:zinc ion binding"/>
    <property type="evidence" value="ECO:0007669"/>
    <property type="project" value="InterPro"/>
</dbReference>
<feature type="domain" description="PORR" evidence="5">
    <location>
        <begin position="8"/>
        <end position="330"/>
    </location>
</feature>
<dbReference type="OrthoDB" id="736572at2759"/>
<reference evidence="7" key="1">
    <citation type="submission" date="2020-10" db="EMBL/GenBank/DDBJ databases">
        <authorList>
            <person name="Han B."/>
            <person name="Lu T."/>
            <person name="Zhao Q."/>
            <person name="Huang X."/>
            <person name="Zhao Y."/>
        </authorList>
    </citation>
    <scope>NUCLEOTIDE SEQUENCE</scope>
</reference>
<feature type="repeat" description="PPR" evidence="3">
    <location>
        <begin position="955"/>
        <end position="989"/>
    </location>
</feature>
<dbReference type="GO" id="GO:0009451">
    <property type="term" value="P:RNA modification"/>
    <property type="evidence" value="ECO:0007669"/>
    <property type="project" value="InterPro"/>
</dbReference>
<keyword evidence="1" id="KW-0677">Repeat</keyword>
<feature type="region of interest" description="Disordered" evidence="4">
    <location>
        <begin position="645"/>
        <end position="680"/>
    </location>
</feature>
<evidence type="ECO:0000256" key="2">
    <source>
        <dbReference type="ARBA" id="ARBA00022946"/>
    </source>
</evidence>
<evidence type="ECO:0000256" key="3">
    <source>
        <dbReference type="PROSITE-ProRule" id="PRU00708"/>
    </source>
</evidence>
<sequence length="1262" mass="141511">MPRWSSPKDPALEAALRRNRRWVVNNQIKRLLLRFPSRTAPVRFLQSRFKTLDLMGRAANWLGKYPSCFEVFSADAGGGEQEPHFGFTKRMAALVHAEEAAVAASEPAMADRLARVLMLARGRRLQVSKLAALRGPLGLPDDYLLRLLPANTDLFRLTNPYPHRRNAAELELLRWAPSLAVSAVEAAAVASYSTPRFTCSLPASWVKSHAKMEDFNASTPYISPYSEEWALPGTDAEAEKRSVAVVHELLSLTLWRKMSILKLEHFRREFGLPEDTVRMLLRHPCLFYVSNRYKIHTVVLREGYEGSELREKDLVVLAKDRLGELMQEGLREYNQRRQAMNFEKKRRRGEVEVKKEKEVEDEEAARLDSAEKREERRRFYKPSVVVLTVCHWPERIEKRWKTFSVRMCILMGYLVLLLLGHIGLPAWEWGKHSRRVSDLVLGWTIETQLIFPSRQQILVKSFSCQDIERHFGALSAHMWLGMILNSGSRITAPSLVEKDDNMAKLMSETGNMRSNLLVPGCQRREMASKLAMKMVAMFGDDDEEAFEDKRLFNYPRRGEIPMPKTRFFHLSLDACPQQQKKKSGIANFGIEKSRYVDACFERGYVVPPASVAYPSLEMVMAPDARFPAGAMSDLVSMWINVEKHGGRSSSVPGADAPGRHAKNRRTGAGAGVGEEAEDQVQPCGTAAAAVPLRSLDGVRKAHARHIKLGLDRCLRHARPLLAACALWGWSGGMELAASIFESLVEPEAFDYNTLMRGHVGGGRGDREPAAALRLYVDMLEAGVGPDSYTFPFVLKACAQLAALQEGRQLQAHIVKLGFQHDEHVQNSLISFYGKCGEPAMARLAFDRVEAEERTTASWSALLAAYTKAELWGECLESFGAMVLDGWRPDESSMVSVLSSCAHLGAFDVGRSIHCALLRNTARLNAIMQTSLVDMYAKCGSIEKAAAVFDAMEDKNAWTYSAMLSGLALHGDGRKALQVFYAMVREGHAPDAAAYVGVLNACSRAGLLEDGLRCFDRMRLEHKVAPNAQHYGCMVDLMARAGRLDDARALIGSMPTGPTDTAWRSLLNACRIHGDLDLAERALEELRRLGATNAGDYVIVADMHTRTKNWPAAAAFRTEAVDWGLAQSPGFSAVEVRGELHRFVSQDMSHPRTRDIYEMLHQMEWQLRFDGYKPDTSEVALDVGEEEKRRVVAAHSQKLAMAFGLLSTPEGPPVRVVTNLRMSKECHAYSALISEIFRREIVIRDRNRLHRFRRGACTCSDYW</sequence>
<dbReference type="PROSITE" id="PS51375">
    <property type="entry name" value="PPR"/>
    <property type="match status" value="3"/>
</dbReference>
<accession>A0A811Q1J9</accession>
<dbReference type="FunFam" id="1.25.40.10:FF:001370">
    <property type="entry name" value="Pentatricopeptide repeat-containing protein"/>
    <property type="match status" value="1"/>
</dbReference>
<organism evidence="7 8">
    <name type="scientific">Miscanthus lutarioriparius</name>
    <dbReference type="NCBI Taxonomy" id="422564"/>
    <lineage>
        <taxon>Eukaryota</taxon>
        <taxon>Viridiplantae</taxon>
        <taxon>Streptophyta</taxon>
        <taxon>Embryophyta</taxon>
        <taxon>Tracheophyta</taxon>
        <taxon>Spermatophyta</taxon>
        <taxon>Magnoliopsida</taxon>
        <taxon>Liliopsida</taxon>
        <taxon>Poales</taxon>
        <taxon>Poaceae</taxon>
        <taxon>PACMAD clade</taxon>
        <taxon>Panicoideae</taxon>
        <taxon>Andropogonodae</taxon>
        <taxon>Andropogoneae</taxon>
        <taxon>Saccharinae</taxon>
        <taxon>Miscanthus</taxon>
    </lineage>
</organism>
<evidence type="ECO:0000259" key="6">
    <source>
        <dbReference type="Pfam" id="PF14432"/>
    </source>
</evidence>